<evidence type="ECO:0000313" key="2">
    <source>
        <dbReference type="EMBL" id="MBR0669528.1"/>
    </source>
</evidence>
<feature type="coiled-coil region" evidence="1">
    <location>
        <begin position="66"/>
        <end position="93"/>
    </location>
</feature>
<evidence type="ECO:0000313" key="3">
    <source>
        <dbReference type="Proteomes" id="UP001196870"/>
    </source>
</evidence>
<sequence length="347" mass="35305">AGRARRAGEQHARLAAERAEVEAARVPHARLEAARDIRLEAEDVEGAARGVLEGAEAARLAATNAHAEARRTAAEANAEIARLTAEIEGLAQMLRAGDATHPPILEALALPSGLEVAVAAALGDALESAADDAAPRFWRALPALPAAALPGAATPLTALVEAPPALHRALSGIGLLPEGADGDALQAALTPGQALVSRDGALWRWDGHVTRAGAPSAAAVRLAQRNRLRAAEAARRDVLARAEALTHAAELAAQVETEAQAAERSAREARAVAEKGLAAERAAEAKLLAEAAAIEGRITALDPQIAALATGLAEAEAARQAAEAALAALPDAAVAERDCAAKEQAAL</sequence>
<keyword evidence="3" id="KW-1185">Reference proteome</keyword>
<evidence type="ECO:0000256" key="1">
    <source>
        <dbReference type="SAM" id="Coils"/>
    </source>
</evidence>
<organism evidence="2 3">
    <name type="scientific">Plastoroseomonas hellenica</name>
    <dbReference type="NCBI Taxonomy" id="2687306"/>
    <lineage>
        <taxon>Bacteria</taxon>
        <taxon>Pseudomonadati</taxon>
        <taxon>Pseudomonadota</taxon>
        <taxon>Alphaproteobacteria</taxon>
        <taxon>Acetobacterales</taxon>
        <taxon>Acetobacteraceae</taxon>
        <taxon>Plastoroseomonas</taxon>
    </lineage>
</organism>
<dbReference type="Proteomes" id="UP001196870">
    <property type="component" value="Unassembled WGS sequence"/>
</dbReference>
<accession>A0ABS5FAD5</accession>
<proteinExistence type="predicted"/>
<name>A0ABS5FAD5_9PROT</name>
<keyword evidence="1" id="KW-0175">Coiled coil</keyword>
<feature type="non-terminal residue" evidence="2">
    <location>
        <position position="347"/>
    </location>
</feature>
<comment type="caution">
    <text evidence="2">The sequence shown here is derived from an EMBL/GenBank/DDBJ whole genome shotgun (WGS) entry which is preliminary data.</text>
</comment>
<protein>
    <submittedName>
        <fullName evidence="2">Chromosome segregation protein SMC</fullName>
    </submittedName>
</protein>
<feature type="non-terminal residue" evidence="2">
    <location>
        <position position="1"/>
    </location>
</feature>
<gene>
    <name evidence="2" type="ORF">GXW71_34635</name>
</gene>
<dbReference type="EMBL" id="JAAGBB010000149">
    <property type="protein sequence ID" value="MBR0669528.1"/>
    <property type="molecule type" value="Genomic_DNA"/>
</dbReference>
<reference evidence="3" key="1">
    <citation type="journal article" date="2021" name="Syst. Appl. Microbiol.">
        <title>Roseomonas hellenica sp. nov., isolated from roots of wild-growing Alkanna tinctoria.</title>
        <authorList>
            <person name="Rat A."/>
            <person name="Naranjo H.D."/>
            <person name="Lebbe L."/>
            <person name="Cnockaert M."/>
            <person name="Krigas N."/>
            <person name="Grigoriadou K."/>
            <person name="Maloupa E."/>
            <person name="Willems A."/>
        </authorList>
    </citation>
    <scope>NUCLEOTIDE SEQUENCE [LARGE SCALE GENOMIC DNA]</scope>
    <source>
        <strain evidence="3">LMG 31523</strain>
    </source>
</reference>